<organism evidence="2 3">
    <name type="scientific">Desulfolutivibrio sulfodismutans</name>
    <dbReference type="NCBI Taxonomy" id="63561"/>
    <lineage>
        <taxon>Bacteria</taxon>
        <taxon>Pseudomonadati</taxon>
        <taxon>Thermodesulfobacteriota</taxon>
        <taxon>Desulfovibrionia</taxon>
        <taxon>Desulfovibrionales</taxon>
        <taxon>Desulfovibrionaceae</taxon>
        <taxon>Desulfolutivibrio</taxon>
    </lineage>
</organism>
<reference evidence="2 3" key="1">
    <citation type="submission" date="2020-02" db="EMBL/GenBank/DDBJ databases">
        <title>Comparative genomics of sulfur disproportionating microorganisms.</title>
        <authorList>
            <person name="Ward L.M."/>
            <person name="Bertran E."/>
            <person name="Johnston D.T."/>
        </authorList>
    </citation>
    <scope>NUCLEOTIDE SEQUENCE [LARGE SCALE GENOMIC DNA]</scope>
    <source>
        <strain evidence="2 3">DSM 3696</strain>
    </source>
</reference>
<dbReference type="PANTHER" id="PTHR33609:SF1">
    <property type="entry name" value="TRANSPOSASE"/>
    <property type="match status" value="1"/>
</dbReference>
<sequence length="113" mass="12368">MRKIRFSEALIIGILKQPEAGMTGAALCRGHEMPDATFYKWRGRYGGLDVVEAIRLRGPEEESQRLKRLVAELAPDNQMLTNVPGKTAGARRTPPGRGSRHRGHDFSSGGPAS</sequence>
<name>A0A7K3NP24_9BACT</name>
<dbReference type="SUPFAM" id="SSF46689">
    <property type="entry name" value="Homeodomain-like"/>
    <property type="match status" value="1"/>
</dbReference>
<dbReference type="GO" id="GO:0003677">
    <property type="term" value="F:DNA binding"/>
    <property type="evidence" value="ECO:0007669"/>
    <property type="project" value="InterPro"/>
</dbReference>
<dbReference type="GO" id="GO:0006313">
    <property type="term" value="P:DNA transposition"/>
    <property type="evidence" value="ECO:0007669"/>
    <property type="project" value="InterPro"/>
</dbReference>
<dbReference type="Proteomes" id="UP000469724">
    <property type="component" value="Unassembled WGS sequence"/>
</dbReference>
<evidence type="ECO:0000313" key="3">
    <source>
        <dbReference type="Proteomes" id="UP000469724"/>
    </source>
</evidence>
<accession>A0A7K3NP24</accession>
<protein>
    <submittedName>
        <fullName evidence="2">Transposase</fullName>
    </submittedName>
</protein>
<dbReference type="RefSeq" id="WP_163303028.1">
    <property type="nucleotide sequence ID" value="NZ_JAAGRQ010000070.1"/>
</dbReference>
<feature type="region of interest" description="Disordered" evidence="1">
    <location>
        <begin position="77"/>
        <end position="113"/>
    </location>
</feature>
<evidence type="ECO:0000313" key="2">
    <source>
        <dbReference type="EMBL" id="NDY57948.1"/>
    </source>
</evidence>
<evidence type="ECO:0000256" key="1">
    <source>
        <dbReference type="SAM" id="MobiDB-lite"/>
    </source>
</evidence>
<dbReference type="Pfam" id="PF01527">
    <property type="entry name" value="HTH_Tnp_1"/>
    <property type="match status" value="1"/>
</dbReference>
<dbReference type="GO" id="GO:0004803">
    <property type="term" value="F:transposase activity"/>
    <property type="evidence" value="ECO:0007669"/>
    <property type="project" value="InterPro"/>
</dbReference>
<dbReference type="InterPro" id="IPR002514">
    <property type="entry name" value="Transposase_8"/>
</dbReference>
<comment type="caution">
    <text evidence="2">The sequence shown here is derived from an EMBL/GenBank/DDBJ whole genome shotgun (WGS) entry which is preliminary data.</text>
</comment>
<proteinExistence type="predicted"/>
<dbReference type="InterPro" id="IPR052546">
    <property type="entry name" value="Transposase_8_domain"/>
</dbReference>
<keyword evidence="3" id="KW-1185">Reference proteome</keyword>
<dbReference type="PANTHER" id="PTHR33609">
    <property type="entry name" value="LOW CALCIUM RESPONSE LOCUS PROTEIN S"/>
    <property type="match status" value="1"/>
</dbReference>
<dbReference type="EMBL" id="JAAGRQ010000070">
    <property type="protein sequence ID" value="NDY57948.1"/>
    <property type="molecule type" value="Genomic_DNA"/>
</dbReference>
<dbReference type="AlphaFoldDB" id="A0A7K3NP24"/>
<dbReference type="InterPro" id="IPR009057">
    <property type="entry name" value="Homeodomain-like_sf"/>
</dbReference>
<gene>
    <name evidence="2" type="ORF">G3N56_14525</name>
</gene>